<sequence>MDGFLTGRWVDGPCWFWCGFQRTQVVWVGDVSSPAGGNAPQYACRRCVLRLHDMVWDYRDAVQDVPPHRDGRRTPLYPVHGAPAPGLAPSVRQPRTRFGRRLRAGAESVPVPGPGIVFAQTFLAVLTVAGLLAVLGYAALVPSDR</sequence>
<name>A0A1I6RDC6_9ACTN</name>
<proteinExistence type="predicted"/>
<keyword evidence="1" id="KW-0812">Transmembrane</keyword>
<dbReference type="Proteomes" id="UP000198873">
    <property type="component" value="Unassembled WGS sequence"/>
</dbReference>
<reference evidence="3" key="1">
    <citation type="submission" date="2016-10" db="EMBL/GenBank/DDBJ databases">
        <authorList>
            <person name="Varghese N."/>
            <person name="Submissions S."/>
        </authorList>
    </citation>
    <scope>NUCLEOTIDE SEQUENCE [LARGE SCALE GENOMIC DNA]</scope>
    <source>
        <strain evidence="3">CGMCC 4.7047</strain>
    </source>
</reference>
<evidence type="ECO:0000313" key="2">
    <source>
        <dbReference type="EMBL" id="SFS62727.1"/>
    </source>
</evidence>
<organism evidence="2 3">
    <name type="scientific">Streptomyces harbinensis</name>
    <dbReference type="NCBI Taxonomy" id="1176198"/>
    <lineage>
        <taxon>Bacteria</taxon>
        <taxon>Bacillati</taxon>
        <taxon>Actinomycetota</taxon>
        <taxon>Actinomycetes</taxon>
        <taxon>Kitasatosporales</taxon>
        <taxon>Streptomycetaceae</taxon>
        <taxon>Streptomyces</taxon>
    </lineage>
</organism>
<keyword evidence="1" id="KW-1133">Transmembrane helix</keyword>
<evidence type="ECO:0000313" key="3">
    <source>
        <dbReference type="Proteomes" id="UP000198873"/>
    </source>
</evidence>
<evidence type="ECO:0000256" key="1">
    <source>
        <dbReference type="SAM" id="Phobius"/>
    </source>
</evidence>
<gene>
    <name evidence="2" type="ORF">SAMN05444716_1038</name>
</gene>
<dbReference type="AlphaFoldDB" id="A0A1I6RDC6"/>
<dbReference type="EMBL" id="FPAB01000003">
    <property type="protein sequence ID" value="SFS62727.1"/>
    <property type="molecule type" value="Genomic_DNA"/>
</dbReference>
<feature type="transmembrane region" description="Helical" evidence="1">
    <location>
        <begin position="117"/>
        <end position="140"/>
    </location>
</feature>
<dbReference type="STRING" id="1176198.SAMN05444716_1038"/>
<protein>
    <submittedName>
        <fullName evidence="2">Uncharacterized protein</fullName>
    </submittedName>
</protein>
<accession>A0A1I6RDC6</accession>
<keyword evidence="1" id="KW-0472">Membrane</keyword>
<keyword evidence="3" id="KW-1185">Reference proteome</keyword>